<dbReference type="Proteomes" id="UP001416858">
    <property type="component" value="Unassembled WGS sequence"/>
</dbReference>
<comment type="subcellular location">
    <subcellularLocation>
        <location evidence="1">Membrane</location>
    </subcellularLocation>
    <subcellularLocation>
        <location evidence="2">Secreted</location>
    </subcellularLocation>
</comment>
<dbReference type="InterPro" id="IPR006644">
    <property type="entry name" value="Cadg"/>
</dbReference>
<dbReference type="InterPro" id="IPR039808">
    <property type="entry name" value="Cadherin"/>
</dbReference>
<dbReference type="PRINTS" id="PR00205">
    <property type="entry name" value="CADHERIN"/>
</dbReference>
<feature type="region of interest" description="Disordered" evidence="8">
    <location>
        <begin position="1"/>
        <end position="20"/>
    </location>
</feature>
<dbReference type="PROSITE" id="PS50268">
    <property type="entry name" value="CADHERIN_2"/>
    <property type="match status" value="5"/>
</dbReference>
<keyword evidence="5" id="KW-0677">Repeat</keyword>
<dbReference type="SUPFAM" id="SSF49313">
    <property type="entry name" value="Cadherin-like"/>
    <property type="match status" value="6"/>
</dbReference>
<sequence>MPNPRNRFARSNQRSQRPRRRRRILERLESRQLLAVLAGEVFQDDNGDGIHDAAEVAVPNVRVYVDANDNSQFDATEVAVQTDALGQYQFDNLAAGTHSIRIDSGNVRQTSPGAYFGTTFSNTPLGTTQLYQMSDNGDVFLLGAPQSTSMRALIRTNDGEFYGAGFQGGAGFYRIDPQTGSETLISPAGSAGSAGLAYDPLTDTIYTLSLTSGSTSIRTLHTLDRVNGTLTEVSTSGLDLPGGVSDLTFDTVNRRVVGFDNANDRFLAFDLSGTGQLFATAQQPIDSFSLAFNGTEFVMFDNADANKQAVLIVNPDTGAVSSGFNASTTLGSEALMYSRGGNIAHRVNLAAADSVSGFDFGLAPPPPPPPAGTIEGQVWFDANENGIQETSEDNLGGIEIYIDANNNGQFDLGELTQTTDDVGRYAFTDIPVGEYAIRQVIPRGFYQSSPNAYFGTAYPANSDKTQLFEMSLDGTVHRIGTPSTRSIYGLIRTNDGTFYGSNFVTDSIYTIDPITGQERLVAALANQIAAGLAYDASSDTIYTVTRSVTAPSEQQLAIFDRTNGVLVPVGNSLAGLGNVSDLTFDSVKNRIVGFDNTNDRFFAFDLLGNGQLLGTTSRALDSFSLSFNGTQFVMFDQSSAGQRAAVFVNPDTGQVTAGFSASEAVPSEALFYSRLGDVAHRVTVTDRAAITADFALTNAIIGVTVTETDFETVFSSSVRRDEFLVTLDTRPATDVVINITTNPLQLSPVTPSLVFTPDNWQTPQTVALDLVDSAPLGATDIVISVDATLSDPAWVNLPASTITARIEPEVRPGELVINEFYGGTNPYIELRGPKGGRIGDNTYFVIVQEDFLDEGEVAQVFDLSNQPLGDNGFLTIITSGNNYDIDPDSAVLQSTTTNFSGLPGGIHTSDSAAFSSIGGWTYMLVQSDVAPTIADDIDLNDDGFIDDDGVAAGWRTFDSISIHNFVGGPDLAYGNIVFVDRGVGTSRITTRPGVPIVFSSGAGYAGRIGDSIGSEIDDWVSGPTQGSSTNLSLVSGFFGPPSPVQFQGLPLDHLGTSNFVGGVRGTLFETPPQGDGPSRDPVPAAGLTVFADTNQNGTLDVLTHVVEPDDLITRDPITGVVTEKNLLHAAPGVSISEVTFGDNFDDNVTSENQYNFPITLQNRIFARGGIDWFTSSSRLRFDFFRPASAIAIDAIANDSSLSVTYGRLEAYNAAGQLLGFVRSDRLISSARQTISLSFPTEEIAYALAYSDNFQGGTSFGRFDRFVYTQSEPFDVTDENGVYEITNLFPGSYDVTVAGTSGTTPLVGAAPKPIEVTRYENFEFIDDVRGNSAPTVQNETRFTIQEDIASGEVFGTIVASDIDGQELRYSLLNNTNANGEDIGVVIHPLTGELSFAAGAHPDFETNPEVRFSVLVTDSLNASAITRVVLTVEDVNEPPVVNREPLLIPEGSTPGEEVGVIEAVEPDTARNQTLTFTVTGGTAASILDVHPTTGVVRLKDSAVLDFETASVLTLDLEVSDSAVPPAVTTFTKQIVIEDENDAPQLRTTSLSIPENTTGQIARLLVNDSDIGQTHRFEITGGSGSGLFRLTRGGELFVLESTKLDFETNPSYTLDILVADNGTPPLSTRTTMNIEITDTNESATLNLNSVDLPEDAEANALVTVLSVVDPEGAAEIHEIAMVPSDAAANFVFDPASGELRVAENANLDYETRRVLEVQFDITDTSGESATLRQTLRVRVLDRNDAPVILTNQFNVSEAAQPGDEVAVIRFSDADRGDSVTLSISGGTAEGLFVINPNTGTLSVAAGAEFDAETTPDLTLEIRAVDTQGGVQTKTIEVHVNNVNEPPVFTTTLNIPNAESGKRFHFQLPPDFVSDPEGGSFTVTVFDNDGFLPPWLRFDAATQTFSGTPSPAMVGSYPLTIRAFEAGLINLFSTFSFTIDVGLGQTPFNKQADPLDVDDNGNVTTNDALRVINFINLNGTGPITTIPSSFNGFVDVNGDNFVTALDALLVINGLKLRTASAQPEFIASPSVAAQGEFDDRDKANDLALVDLLSESTLF</sequence>
<dbReference type="PANTHER" id="PTHR24027:SF438">
    <property type="entry name" value="CADHERIN 23"/>
    <property type="match status" value="1"/>
</dbReference>
<keyword evidence="11" id="KW-1185">Reference proteome</keyword>
<dbReference type="PANTHER" id="PTHR24027">
    <property type="entry name" value="CADHERIN-23"/>
    <property type="match status" value="1"/>
</dbReference>
<accession>A0ABP9W2U9</accession>
<dbReference type="InterPro" id="IPR013783">
    <property type="entry name" value="Ig-like_fold"/>
</dbReference>
<keyword evidence="7" id="KW-0472">Membrane</keyword>
<dbReference type="EMBL" id="BAABRO010000029">
    <property type="protein sequence ID" value="GAA5510845.1"/>
    <property type="molecule type" value="Genomic_DNA"/>
</dbReference>
<protein>
    <recommendedName>
        <fullName evidence="9">Cadherin domain-containing protein</fullName>
    </recommendedName>
</protein>
<evidence type="ECO:0000256" key="4">
    <source>
        <dbReference type="ARBA" id="ARBA00022729"/>
    </source>
</evidence>
<feature type="domain" description="Cadherin" evidence="9">
    <location>
        <begin position="1542"/>
        <end position="1652"/>
    </location>
</feature>
<feature type="domain" description="Cadherin" evidence="9">
    <location>
        <begin position="1744"/>
        <end position="1845"/>
    </location>
</feature>
<organism evidence="10 11">
    <name type="scientific">Novipirellula caenicola</name>
    <dbReference type="NCBI Taxonomy" id="1536901"/>
    <lineage>
        <taxon>Bacteria</taxon>
        <taxon>Pseudomonadati</taxon>
        <taxon>Planctomycetota</taxon>
        <taxon>Planctomycetia</taxon>
        <taxon>Pirellulales</taxon>
        <taxon>Pirellulaceae</taxon>
        <taxon>Novipirellula</taxon>
    </lineage>
</organism>
<keyword evidence="6" id="KW-0106">Calcium</keyword>
<dbReference type="SMART" id="SM00736">
    <property type="entry name" value="CADG"/>
    <property type="match status" value="2"/>
</dbReference>
<evidence type="ECO:0000256" key="1">
    <source>
        <dbReference type="ARBA" id="ARBA00004370"/>
    </source>
</evidence>
<evidence type="ECO:0000256" key="7">
    <source>
        <dbReference type="ARBA" id="ARBA00023136"/>
    </source>
</evidence>
<comment type="caution">
    <text evidence="10">The sequence shown here is derived from an EMBL/GenBank/DDBJ whole genome shotgun (WGS) entry which is preliminary data.</text>
</comment>
<dbReference type="Pfam" id="PF00028">
    <property type="entry name" value="Cadherin"/>
    <property type="match status" value="3"/>
</dbReference>
<dbReference type="SUPFAM" id="SSF50969">
    <property type="entry name" value="YVTN repeat-like/Quinoprotein amine dehydrogenase"/>
    <property type="match status" value="1"/>
</dbReference>
<keyword evidence="3" id="KW-0964">Secreted</keyword>
<dbReference type="CDD" id="cd11304">
    <property type="entry name" value="Cadherin_repeat"/>
    <property type="match status" value="5"/>
</dbReference>
<evidence type="ECO:0000256" key="3">
    <source>
        <dbReference type="ARBA" id="ARBA00022525"/>
    </source>
</evidence>
<evidence type="ECO:0000313" key="10">
    <source>
        <dbReference type="EMBL" id="GAA5510845.1"/>
    </source>
</evidence>
<dbReference type="Gene3D" id="2.60.40.60">
    <property type="entry name" value="Cadherins"/>
    <property type="match status" value="5"/>
</dbReference>
<dbReference type="SUPFAM" id="SSF63825">
    <property type="entry name" value="YWTD domain"/>
    <property type="match status" value="1"/>
</dbReference>
<name>A0ABP9W2U9_9BACT</name>
<feature type="domain" description="Cadherin" evidence="9">
    <location>
        <begin position="1335"/>
        <end position="1439"/>
    </location>
</feature>
<dbReference type="InterPro" id="IPR011044">
    <property type="entry name" value="Quino_amine_DH_bsu"/>
</dbReference>
<evidence type="ECO:0000256" key="5">
    <source>
        <dbReference type="ARBA" id="ARBA00022737"/>
    </source>
</evidence>
<dbReference type="Pfam" id="PF17210">
    <property type="entry name" value="SdrD_B"/>
    <property type="match status" value="2"/>
</dbReference>
<dbReference type="InterPro" id="IPR015919">
    <property type="entry name" value="Cadherin-like_sf"/>
</dbReference>
<evidence type="ECO:0000256" key="6">
    <source>
        <dbReference type="ARBA" id="ARBA00022837"/>
    </source>
</evidence>
<feature type="domain" description="Cadherin" evidence="9">
    <location>
        <begin position="1641"/>
        <end position="1745"/>
    </location>
</feature>
<evidence type="ECO:0000256" key="2">
    <source>
        <dbReference type="ARBA" id="ARBA00004613"/>
    </source>
</evidence>
<reference evidence="10 11" key="1">
    <citation type="submission" date="2024-02" db="EMBL/GenBank/DDBJ databases">
        <title>Rhodopirellula caenicola NBRC 110016.</title>
        <authorList>
            <person name="Ichikawa N."/>
            <person name="Katano-Makiyama Y."/>
            <person name="Hidaka K."/>
        </authorList>
    </citation>
    <scope>NUCLEOTIDE SEQUENCE [LARGE SCALE GENOMIC DNA]</scope>
    <source>
        <strain evidence="10 11">NBRC 110016</strain>
    </source>
</reference>
<dbReference type="Pfam" id="PF00404">
    <property type="entry name" value="Dockerin_1"/>
    <property type="match status" value="1"/>
</dbReference>
<feature type="domain" description="Cadherin" evidence="9">
    <location>
        <begin position="1446"/>
        <end position="1543"/>
    </location>
</feature>
<dbReference type="SUPFAM" id="SSF117074">
    <property type="entry name" value="Hypothetical protein PA1324"/>
    <property type="match status" value="3"/>
</dbReference>
<dbReference type="InterPro" id="IPR033764">
    <property type="entry name" value="Sdr_B"/>
</dbReference>
<dbReference type="InterPro" id="IPR002105">
    <property type="entry name" value="Dockerin_1_rpt"/>
</dbReference>
<dbReference type="Gene3D" id="2.60.40.10">
    <property type="entry name" value="Immunoglobulins"/>
    <property type="match status" value="3"/>
</dbReference>
<keyword evidence="4" id="KW-0732">Signal</keyword>
<proteinExistence type="predicted"/>
<evidence type="ECO:0000259" key="9">
    <source>
        <dbReference type="PROSITE" id="PS50268"/>
    </source>
</evidence>
<dbReference type="SMART" id="SM00112">
    <property type="entry name" value="CA"/>
    <property type="match status" value="5"/>
</dbReference>
<evidence type="ECO:0000256" key="8">
    <source>
        <dbReference type="SAM" id="MobiDB-lite"/>
    </source>
</evidence>
<dbReference type="InterPro" id="IPR002126">
    <property type="entry name" value="Cadherin-like_dom"/>
</dbReference>
<gene>
    <name evidence="10" type="ORF">Rcae01_06355</name>
</gene>
<evidence type="ECO:0000313" key="11">
    <source>
        <dbReference type="Proteomes" id="UP001416858"/>
    </source>
</evidence>
<dbReference type="Pfam" id="PF05345">
    <property type="entry name" value="He_PIG"/>
    <property type="match status" value="1"/>
</dbReference>